<dbReference type="AlphaFoldDB" id="A0A4C1YJB4"/>
<accession>A0A4C1YJB4</accession>
<sequence>MTRPKGQASTDTEMTPALRDSLNCIRTHKKRAIAAYSRWSDAKENFCVKIENVDRRRPRRRRQEQEVRNWSERIQNCQRHPRPKRRKRGTAPAAGKYSIRPRGNALLSAVVSGMWMALKLMILMSPREGASPRPWRHLVNYTGEFVFIINKRELLFTGPSPAAGGVCYVTNGI</sequence>
<feature type="region of interest" description="Disordered" evidence="1">
    <location>
        <begin position="55"/>
        <end position="96"/>
    </location>
</feature>
<organism evidence="2 3">
    <name type="scientific">Eumeta variegata</name>
    <name type="common">Bagworm moth</name>
    <name type="synonym">Eumeta japonica</name>
    <dbReference type="NCBI Taxonomy" id="151549"/>
    <lineage>
        <taxon>Eukaryota</taxon>
        <taxon>Metazoa</taxon>
        <taxon>Ecdysozoa</taxon>
        <taxon>Arthropoda</taxon>
        <taxon>Hexapoda</taxon>
        <taxon>Insecta</taxon>
        <taxon>Pterygota</taxon>
        <taxon>Neoptera</taxon>
        <taxon>Endopterygota</taxon>
        <taxon>Lepidoptera</taxon>
        <taxon>Glossata</taxon>
        <taxon>Ditrysia</taxon>
        <taxon>Tineoidea</taxon>
        <taxon>Psychidae</taxon>
        <taxon>Oiketicinae</taxon>
        <taxon>Eumeta</taxon>
    </lineage>
</organism>
<feature type="compositionally biased region" description="Basic residues" evidence="1">
    <location>
        <begin position="79"/>
        <end position="89"/>
    </location>
</feature>
<evidence type="ECO:0000256" key="1">
    <source>
        <dbReference type="SAM" id="MobiDB-lite"/>
    </source>
</evidence>
<name>A0A4C1YJB4_EUMVA</name>
<reference evidence="2 3" key="1">
    <citation type="journal article" date="2019" name="Commun. Biol.">
        <title>The bagworm genome reveals a unique fibroin gene that provides high tensile strength.</title>
        <authorList>
            <person name="Kono N."/>
            <person name="Nakamura H."/>
            <person name="Ohtoshi R."/>
            <person name="Tomita M."/>
            <person name="Numata K."/>
            <person name="Arakawa K."/>
        </authorList>
    </citation>
    <scope>NUCLEOTIDE SEQUENCE [LARGE SCALE GENOMIC DNA]</scope>
</reference>
<dbReference type="Proteomes" id="UP000299102">
    <property type="component" value="Unassembled WGS sequence"/>
</dbReference>
<dbReference type="EMBL" id="BGZK01001210">
    <property type="protein sequence ID" value="GBP74497.1"/>
    <property type="molecule type" value="Genomic_DNA"/>
</dbReference>
<keyword evidence="3" id="KW-1185">Reference proteome</keyword>
<gene>
    <name evidence="2" type="ORF">EVAR_61984_1</name>
</gene>
<evidence type="ECO:0000313" key="2">
    <source>
        <dbReference type="EMBL" id="GBP74497.1"/>
    </source>
</evidence>
<evidence type="ECO:0000313" key="3">
    <source>
        <dbReference type="Proteomes" id="UP000299102"/>
    </source>
</evidence>
<proteinExistence type="predicted"/>
<comment type="caution">
    <text evidence="2">The sequence shown here is derived from an EMBL/GenBank/DDBJ whole genome shotgun (WGS) entry which is preliminary data.</text>
</comment>
<protein>
    <submittedName>
        <fullName evidence="2">Uncharacterized protein</fullName>
    </submittedName>
</protein>